<protein>
    <submittedName>
        <fullName evidence="1">Uncharacterized protein</fullName>
    </submittedName>
</protein>
<evidence type="ECO:0000313" key="1">
    <source>
        <dbReference type="EMBL" id="MPC75495.1"/>
    </source>
</evidence>
<accession>A0A5B7I049</accession>
<sequence>MPRPLPPLAPMTTQIPLLDLTSGRLMDIGKDIIANNTTYTQLFPDFNASVLGDPISPRVHFVTKQ</sequence>
<evidence type="ECO:0000313" key="2">
    <source>
        <dbReference type="Proteomes" id="UP000324222"/>
    </source>
</evidence>
<gene>
    <name evidence="1" type="ORF">E2C01_069884</name>
</gene>
<dbReference type="Proteomes" id="UP000324222">
    <property type="component" value="Unassembled WGS sequence"/>
</dbReference>
<comment type="caution">
    <text evidence="1">The sequence shown here is derived from an EMBL/GenBank/DDBJ whole genome shotgun (WGS) entry which is preliminary data.</text>
</comment>
<organism evidence="1 2">
    <name type="scientific">Portunus trituberculatus</name>
    <name type="common">Swimming crab</name>
    <name type="synonym">Neptunus trituberculatus</name>
    <dbReference type="NCBI Taxonomy" id="210409"/>
    <lineage>
        <taxon>Eukaryota</taxon>
        <taxon>Metazoa</taxon>
        <taxon>Ecdysozoa</taxon>
        <taxon>Arthropoda</taxon>
        <taxon>Crustacea</taxon>
        <taxon>Multicrustacea</taxon>
        <taxon>Malacostraca</taxon>
        <taxon>Eumalacostraca</taxon>
        <taxon>Eucarida</taxon>
        <taxon>Decapoda</taxon>
        <taxon>Pleocyemata</taxon>
        <taxon>Brachyura</taxon>
        <taxon>Eubrachyura</taxon>
        <taxon>Portunoidea</taxon>
        <taxon>Portunidae</taxon>
        <taxon>Portuninae</taxon>
        <taxon>Portunus</taxon>
    </lineage>
</organism>
<reference evidence="1 2" key="1">
    <citation type="submission" date="2019-05" db="EMBL/GenBank/DDBJ databases">
        <title>Another draft genome of Portunus trituberculatus and its Hox gene families provides insights of decapod evolution.</title>
        <authorList>
            <person name="Jeong J.-H."/>
            <person name="Song I."/>
            <person name="Kim S."/>
            <person name="Choi T."/>
            <person name="Kim D."/>
            <person name="Ryu S."/>
            <person name="Kim W."/>
        </authorList>
    </citation>
    <scope>NUCLEOTIDE SEQUENCE [LARGE SCALE GENOMIC DNA]</scope>
    <source>
        <tissue evidence="1">Muscle</tissue>
    </source>
</reference>
<keyword evidence="2" id="KW-1185">Reference proteome</keyword>
<name>A0A5B7I049_PORTR</name>
<dbReference type="EMBL" id="VSRR010041260">
    <property type="protein sequence ID" value="MPC75495.1"/>
    <property type="molecule type" value="Genomic_DNA"/>
</dbReference>
<proteinExistence type="predicted"/>
<dbReference type="AlphaFoldDB" id="A0A5B7I049"/>